<evidence type="ECO:0000313" key="2">
    <source>
        <dbReference type="Proteomes" id="UP000663891"/>
    </source>
</evidence>
<sequence length="179" mass="20979">MNYRIKNHKISIKIIRHHILETINPTPQDHHLEDSKTHSYQKKEQLTVPLYFINNLSTEYSSQQAIDRHHESLQQPLLVSNKTTQNLASYNNNTSVTSNPSITSLKTDEQVNKTQPQIALTGQYLPPKMGVKAFSHSNLNKNLVYPQYSPMFNVYQEEKYRRIECENKIERFRLHESDV</sequence>
<accession>A0A813QJ60</accession>
<dbReference type="Proteomes" id="UP000663891">
    <property type="component" value="Unassembled WGS sequence"/>
</dbReference>
<evidence type="ECO:0000313" key="1">
    <source>
        <dbReference type="EMBL" id="CAF0768251.1"/>
    </source>
</evidence>
<protein>
    <submittedName>
        <fullName evidence="1">Uncharacterized protein</fullName>
    </submittedName>
</protein>
<dbReference type="AlphaFoldDB" id="A0A813QJ60"/>
<proteinExistence type="predicted"/>
<reference evidence="1" key="1">
    <citation type="submission" date="2021-02" db="EMBL/GenBank/DDBJ databases">
        <authorList>
            <person name="Nowell W R."/>
        </authorList>
    </citation>
    <scope>NUCLEOTIDE SEQUENCE</scope>
</reference>
<comment type="caution">
    <text evidence="1">The sequence shown here is derived from an EMBL/GenBank/DDBJ whole genome shotgun (WGS) entry which is preliminary data.</text>
</comment>
<dbReference type="EMBL" id="CAJNON010000011">
    <property type="protein sequence ID" value="CAF0768251.1"/>
    <property type="molecule type" value="Genomic_DNA"/>
</dbReference>
<gene>
    <name evidence="1" type="ORF">VCS650_LOCUS2214</name>
</gene>
<name>A0A813QJ60_9BILA</name>
<organism evidence="1 2">
    <name type="scientific">Adineta steineri</name>
    <dbReference type="NCBI Taxonomy" id="433720"/>
    <lineage>
        <taxon>Eukaryota</taxon>
        <taxon>Metazoa</taxon>
        <taxon>Spiralia</taxon>
        <taxon>Gnathifera</taxon>
        <taxon>Rotifera</taxon>
        <taxon>Eurotatoria</taxon>
        <taxon>Bdelloidea</taxon>
        <taxon>Adinetida</taxon>
        <taxon>Adinetidae</taxon>
        <taxon>Adineta</taxon>
    </lineage>
</organism>